<dbReference type="Gene3D" id="1.20.1270.90">
    <property type="entry name" value="AF1782-like"/>
    <property type="match status" value="1"/>
</dbReference>
<dbReference type="SUPFAM" id="SSF49384">
    <property type="entry name" value="Carbohydrate-binding domain"/>
    <property type="match status" value="1"/>
</dbReference>
<evidence type="ECO:0000259" key="3">
    <source>
        <dbReference type="PROSITE" id="PS51272"/>
    </source>
</evidence>
<dbReference type="EMBL" id="FMVM01000005">
    <property type="protein sequence ID" value="SCY47773.1"/>
    <property type="molecule type" value="Genomic_DNA"/>
</dbReference>
<dbReference type="Pfam" id="PF00395">
    <property type="entry name" value="SLH"/>
    <property type="match status" value="3"/>
</dbReference>
<dbReference type="InterPro" id="IPR008965">
    <property type="entry name" value="CBM2/CBM3_carb-bd_dom_sf"/>
</dbReference>
<feature type="chain" id="PRO_5011774923" evidence="2">
    <location>
        <begin position="25"/>
        <end position="548"/>
    </location>
</feature>
<accession>A0A1G5G8E1</accession>
<sequence length="548" mass="60330">MMKHLKVILCMLLLVATLPSYVYGADDAADLGYRVDITVTDSSGSPKSSFDVGENIFVKLSLAYTGAGKAPVYGFQGKLHFDSYVVKNTSVNMQKDISMNYSDGDINYVYLDMTANGKDDEIMKNIGTAVFQARNNGTFDFSLSNFLITNKDASLRGIEPFEDVQIVVGSGVKEISKSALYEDIEAAKAYLASVTIADNPKVIYYPDFWYTTKSAQNLRSAISKAEAVFENENALDTEISKAIELLEIAFSNFKNSKIVGPKRWVITDEDSNASNGGSNASSGSGGPKHQLNYTVNASVKGGNGKIADGFENQTIRATTSATIRVIPDEGFETEYIIVNGEKFIGRDIYTIPEISRDTTVVVTFVRKTPFTDIAHDDWFYFSARYVYNAGLFTGTSETEFSPSKNMSRAMLATALYRMDNQPSVKFADVFSDVQSGRWYSNPIIWANESKIVNGYGKGIFAPNVSITREQIAVMLYRYAESKGLNLQSEISTLSFKDADKISAFAKESIHWAVSKGIMNGNSDLTLNPSGLATRAEVATMIQRFKELE</sequence>
<dbReference type="AlphaFoldDB" id="A0A1G5G8E1"/>
<dbReference type="InterPro" id="IPR001119">
    <property type="entry name" value="SLH_dom"/>
</dbReference>
<dbReference type="GO" id="GO:0030246">
    <property type="term" value="F:carbohydrate binding"/>
    <property type="evidence" value="ECO:0007669"/>
    <property type="project" value="InterPro"/>
</dbReference>
<evidence type="ECO:0000256" key="2">
    <source>
        <dbReference type="SAM" id="SignalP"/>
    </source>
</evidence>
<proteinExistence type="predicted"/>
<evidence type="ECO:0000313" key="5">
    <source>
        <dbReference type="Proteomes" id="UP000198538"/>
    </source>
</evidence>
<feature type="signal peptide" evidence="2">
    <location>
        <begin position="1"/>
        <end position="24"/>
    </location>
</feature>
<keyword evidence="2" id="KW-0732">Signal</keyword>
<feature type="domain" description="SLH" evidence="3">
    <location>
        <begin position="492"/>
        <end position="548"/>
    </location>
</feature>
<dbReference type="InterPro" id="IPR051465">
    <property type="entry name" value="Cell_Envelope_Struct_Comp"/>
</dbReference>
<feature type="domain" description="SLH" evidence="3">
    <location>
        <begin position="366"/>
        <end position="425"/>
    </location>
</feature>
<reference evidence="5" key="1">
    <citation type="submission" date="2016-10" db="EMBL/GenBank/DDBJ databases">
        <authorList>
            <person name="Varghese N."/>
            <person name="Submissions S."/>
        </authorList>
    </citation>
    <scope>NUCLEOTIDE SEQUENCE [LARGE SCALE GENOMIC DNA]</scope>
    <source>
        <strain evidence="5">BL9</strain>
    </source>
</reference>
<dbReference type="PROSITE" id="PS51272">
    <property type="entry name" value="SLH"/>
    <property type="match status" value="3"/>
</dbReference>
<dbReference type="STRING" id="582692.SAMN05720606_105156"/>
<organism evidence="4 5">
    <name type="scientific">Paenibacillus polysaccharolyticus</name>
    <dbReference type="NCBI Taxonomy" id="582692"/>
    <lineage>
        <taxon>Bacteria</taxon>
        <taxon>Bacillati</taxon>
        <taxon>Bacillota</taxon>
        <taxon>Bacilli</taxon>
        <taxon>Bacillales</taxon>
        <taxon>Paenibacillaceae</taxon>
        <taxon>Paenibacillus</taxon>
    </lineage>
</organism>
<feature type="region of interest" description="Disordered" evidence="1">
    <location>
        <begin position="269"/>
        <end position="288"/>
    </location>
</feature>
<name>A0A1G5G8E1_9BACL</name>
<feature type="domain" description="SLH" evidence="3">
    <location>
        <begin position="426"/>
        <end position="489"/>
    </location>
</feature>
<evidence type="ECO:0000313" key="4">
    <source>
        <dbReference type="EMBL" id="SCY47773.1"/>
    </source>
</evidence>
<evidence type="ECO:0000256" key="1">
    <source>
        <dbReference type="SAM" id="MobiDB-lite"/>
    </source>
</evidence>
<feature type="compositionally biased region" description="Low complexity" evidence="1">
    <location>
        <begin position="272"/>
        <end position="282"/>
    </location>
</feature>
<dbReference type="Proteomes" id="UP000198538">
    <property type="component" value="Unassembled WGS sequence"/>
</dbReference>
<dbReference type="RefSeq" id="WP_090918195.1">
    <property type="nucleotide sequence ID" value="NZ_FMVM01000005.1"/>
</dbReference>
<dbReference type="PANTHER" id="PTHR43308">
    <property type="entry name" value="OUTER MEMBRANE PROTEIN ALPHA-RELATED"/>
    <property type="match status" value="1"/>
</dbReference>
<keyword evidence="5" id="KW-1185">Reference proteome</keyword>
<gene>
    <name evidence="4" type="ORF">SAMN05720606_105156</name>
</gene>
<protein>
    <submittedName>
        <fullName evidence="4">S-layer homology domain-containing protein</fullName>
    </submittedName>
</protein>